<dbReference type="InterPro" id="IPR012337">
    <property type="entry name" value="RNaseH-like_sf"/>
</dbReference>
<evidence type="ECO:0000259" key="1">
    <source>
        <dbReference type="PROSITE" id="PS50994"/>
    </source>
</evidence>
<dbReference type="PANTHER" id="PTHR37984">
    <property type="entry name" value="PROTEIN CBG26694"/>
    <property type="match status" value="1"/>
</dbReference>
<dbReference type="GO" id="GO:0005634">
    <property type="term" value="C:nucleus"/>
    <property type="evidence" value="ECO:0007669"/>
    <property type="project" value="UniProtKB-ARBA"/>
</dbReference>
<dbReference type="PANTHER" id="PTHR37984:SF5">
    <property type="entry name" value="PROTEIN NYNRIN-LIKE"/>
    <property type="match status" value="1"/>
</dbReference>
<dbReference type="GO" id="GO:0003676">
    <property type="term" value="F:nucleic acid binding"/>
    <property type="evidence" value="ECO:0007669"/>
    <property type="project" value="InterPro"/>
</dbReference>
<dbReference type="Pfam" id="PF00665">
    <property type="entry name" value="rve"/>
    <property type="match status" value="1"/>
</dbReference>
<dbReference type="Proteomes" id="UP000247702">
    <property type="component" value="Unassembled WGS sequence"/>
</dbReference>
<proteinExistence type="predicted"/>
<dbReference type="FunFam" id="1.10.340.70:FF:000001">
    <property type="entry name" value="Retrovirus-related Pol polyprotein from transposon gypsy-like Protein"/>
    <property type="match status" value="1"/>
</dbReference>
<dbReference type="Gene3D" id="3.30.420.10">
    <property type="entry name" value="Ribonuclease H-like superfamily/Ribonuclease H"/>
    <property type="match status" value="1"/>
</dbReference>
<dbReference type="InterPro" id="IPR001584">
    <property type="entry name" value="Integrase_cat-core"/>
</dbReference>
<evidence type="ECO:0000313" key="3">
    <source>
        <dbReference type="Proteomes" id="UP000247702"/>
    </source>
</evidence>
<sequence>MYLLHDHELSAHFGIRATQEKVKEKYYWKGMNKDIEEYVKSCEKCQRRGRISSKYEMNPIEIKEPFYQIGIDFVGPLPFTKKKKRYIIVAMDYFTKWPEARAVTRDTAEETAKFIYEDIICRHGCPQKIISDRGTHFKNRLIESLTERFNIKHNFSTSYHPQTNGLVERFNKTLCEALAKLSTNNDWDEKIPSILFAYRNKVHSSTKVKPFYLVYGRKARYFDNDDPSDDERIIELLQKLPSTRRRAKEEIVKAQSKQKEYHDKRIRKSHPNFEIRNKVLKFEASKDNARTGKLDDKWRGPYLIHDIQGNNVYKIKTLDGKVFKTPINGKLLKIYHDRKDYLRI</sequence>
<keyword evidence="3" id="KW-1185">Reference proteome</keyword>
<dbReference type="AlphaFoldDB" id="A0A2Z6S1X8"/>
<evidence type="ECO:0000313" key="2">
    <source>
        <dbReference type="EMBL" id="GBC09214.1"/>
    </source>
</evidence>
<comment type="caution">
    <text evidence="2">The sequence shown here is derived from an EMBL/GenBank/DDBJ whole genome shotgun (WGS) entry which is preliminary data.</text>
</comment>
<reference evidence="2 3" key="1">
    <citation type="submission" date="2017-11" db="EMBL/GenBank/DDBJ databases">
        <title>The genome of Rhizophagus clarus HR1 reveals common genetic basis of auxotrophy among arbuscular mycorrhizal fungi.</title>
        <authorList>
            <person name="Kobayashi Y."/>
        </authorList>
    </citation>
    <scope>NUCLEOTIDE SEQUENCE [LARGE SCALE GENOMIC DNA]</scope>
    <source>
        <strain evidence="2 3">HR1</strain>
    </source>
</reference>
<dbReference type="SUPFAM" id="SSF53098">
    <property type="entry name" value="Ribonuclease H-like"/>
    <property type="match status" value="1"/>
</dbReference>
<dbReference type="InterPro" id="IPR050951">
    <property type="entry name" value="Retrovirus_Pol_polyprotein"/>
</dbReference>
<dbReference type="Pfam" id="PF17921">
    <property type="entry name" value="Integrase_H2C2"/>
    <property type="match status" value="1"/>
</dbReference>
<dbReference type="STRING" id="94130.A0A2Z6S1X8"/>
<gene>
    <name evidence="2" type="ORF">RclHR1_00870005</name>
</gene>
<dbReference type="InterPro" id="IPR036397">
    <property type="entry name" value="RNaseH_sf"/>
</dbReference>
<accession>A0A2Z6S1X8</accession>
<dbReference type="GO" id="GO:0015074">
    <property type="term" value="P:DNA integration"/>
    <property type="evidence" value="ECO:0007669"/>
    <property type="project" value="InterPro"/>
</dbReference>
<feature type="domain" description="Integrase catalytic" evidence="1">
    <location>
        <begin position="61"/>
        <end position="218"/>
    </location>
</feature>
<name>A0A2Z6S1X8_9GLOM</name>
<dbReference type="EMBL" id="BEXD01004281">
    <property type="protein sequence ID" value="GBC09214.1"/>
    <property type="molecule type" value="Genomic_DNA"/>
</dbReference>
<dbReference type="PROSITE" id="PS50994">
    <property type="entry name" value="INTEGRASE"/>
    <property type="match status" value="1"/>
</dbReference>
<dbReference type="Gene3D" id="1.10.340.70">
    <property type="match status" value="1"/>
</dbReference>
<dbReference type="FunFam" id="3.30.420.10:FF:000032">
    <property type="entry name" value="Retrovirus-related Pol polyprotein from transposon 297-like Protein"/>
    <property type="match status" value="1"/>
</dbReference>
<protein>
    <recommendedName>
        <fullName evidence="1">Integrase catalytic domain-containing protein</fullName>
    </recommendedName>
</protein>
<dbReference type="InterPro" id="IPR041588">
    <property type="entry name" value="Integrase_H2C2"/>
</dbReference>
<organism evidence="2 3">
    <name type="scientific">Rhizophagus clarus</name>
    <dbReference type="NCBI Taxonomy" id="94130"/>
    <lineage>
        <taxon>Eukaryota</taxon>
        <taxon>Fungi</taxon>
        <taxon>Fungi incertae sedis</taxon>
        <taxon>Mucoromycota</taxon>
        <taxon>Glomeromycotina</taxon>
        <taxon>Glomeromycetes</taxon>
        <taxon>Glomerales</taxon>
        <taxon>Glomeraceae</taxon>
        <taxon>Rhizophagus</taxon>
    </lineage>
</organism>